<dbReference type="RefSeq" id="WP_025355536.1">
    <property type="nucleotide sequence ID" value="NZ_BAAABQ010000057.1"/>
</dbReference>
<dbReference type="Pfam" id="PF03704">
    <property type="entry name" value="BTAD"/>
    <property type="match status" value="1"/>
</dbReference>
<gene>
    <name evidence="7" type="ORF">BC739_004496</name>
</gene>
<dbReference type="InterPro" id="IPR036388">
    <property type="entry name" value="WH-like_DNA-bd_sf"/>
</dbReference>
<dbReference type="Pfam" id="PF00486">
    <property type="entry name" value="Trans_reg_C"/>
    <property type="match status" value="1"/>
</dbReference>
<dbReference type="InterPro" id="IPR016032">
    <property type="entry name" value="Sig_transdc_resp-reg_C-effctor"/>
</dbReference>
<evidence type="ECO:0000256" key="1">
    <source>
        <dbReference type="ARBA" id="ARBA00005820"/>
    </source>
</evidence>
<dbReference type="Gene3D" id="1.25.40.10">
    <property type="entry name" value="Tetratricopeptide repeat domain"/>
    <property type="match status" value="2"/>
</dbReference>
<sequence length="896" mass="97323">MTERHPWFGVLGPLRVLVGGEPVPVRAGKQRILLAALLLRANSPVPADELIEHLWGQDPPSGARDTVRAYVMRLRHLIGDPELIETTPGGYLARLGAEQLDLSQARALLDQGRVHEALALWRGPALADVPSDSLHRDEAPRLAELRLHALSQRVAVDLQRGKHAELVPELVALTAEHPLHEGLCGQLVLALYRCGRTAEAMEQYHRLRGRLAEELGTDPGPRLRKLYQQVLATDPELSAPEDTARPVPRQLPASPQRFTGRQAELDRLDRGGPVVISAIDGTGGIGKTWLALHWAHRRLELFPDGQLYVNLRGFDPAGSPLTPEVAVRGFLEALGVPPAGIPAELDAQVGLYRSLVADKHMLVLLDNARDTAQVTPLLPGSPSCTALVTSRLQLAGLVVNHGATLMTLDLLGDQDARRVLVSRLDERRVAAEPEAVAELVRRCAGLPLALAIVAARAAMQPDTPLAVLAEQLGEVSRLDGFDAGELTANLRAVFACSLHALSPEAAQAFRLLGLVPSADIGRHAVRSLTGCGRAQLDELCQAHLVQEHEPGRYRMHDLVRLFAGEQAAALADTEAVTRLVDHYLHTAEQADRWLQPAREELAWGTPAPGCVPEPIADSAQALAWFDAELSCVLAAQRLALDHGLHRQAWQLAFALRIYQWRRMRMRERRLGLEVAVAAAERTEDQYAKVLTRHFLGFAMAWDGEFEPGEAMIHEAAALAERHGFRGQLVSATHSLTTCAAFRKDFAEAVRYAAKTIELAEGGPAGPLAMAHGAYAAYSLQLGRTEVSLRHSQIALELYRSIQHRDGEADALAGVARVLLATGQPERAVTMLRESVEIALEVGNTHNAATIYESLGTGLCQLGDSAAAHLAWQRSVDMHTAHGRTAEADRVRGLMGP</sequence>
<dbReference type="EMBL" id="JACJID010000003">
    <property type="protein sequence ID" value="MBA8927290.1"/>
    <property type="molecule type" value="Genomic_DNA"/>
</dbReference>
<keyword evidence="8" id="KW-1185">Reference proteome</keyword>
<dbReference type="Gene3D" id="3.40.50.300">
    <property type="entry name" value="P-loop containing nucleotide triphosphate hydrolases"/>
    <property type="match status" value="1"/>
</dbReference>
<dbReference type="InterPro" id="IPR001867">
    <property type="entry name" value="OmpR/PhoB-type_DNA-bd"/>
</dbReference>
<comment type="similarity">
    <text evidence="1">Belongs to the AfsR/DnrI/RedD regulatory family.</text>
</comment>
<comment type="caution">
    <text evidence="7">The sequence shown here is derived from an EMBL/GenBank/DDBJ whole genome shotgun (WGS) entry which is preliminary data.</text>
</comment>
<dbReference type="GO" id="GO:0003677">
    <property type="term" value="F:DNA binding"/>
    <property type="evidence" value="ECO:0007669"/>
    <property type="project" value="UniProtKB-KW"/>
</dbReference>
<dbReference type="CDD" id="cd15831">
    <property type="entry name" value="BTAD"/>
    <property type="match status" value="1"/>
</dbReference>
<evidence type="ECO:0000256" key="5">
    <source>
        <dbReference type="PROSITE-ProRule" id="PRU01091"/>
    </source>
</evidence>
<evidence type="ECO:0000256" key="3">
    <source>
        <dbReference type="ARBA" id="ARBA00023125"/>
    </source>
</evidence>
<keyword evidence="4" id="KW-0804">Transcription</keyword>
<keyword evidence="2" id="KW-0805">Transcription regulation</keyword>
<dbReference type="SMART" id="SM01043">
    <property type="entry name" value="BTAD"/>
    <property type="match status" value="1"/>
</dbReference>
<evidence type="ECO:0000259" key="6">
    <source>
        <dbReference type="PROSITE" id="PS51755"/>
    </source>
</evidence>
<reference evidence="7 8" key="1">
    <citation type="submission" date="2020-08" db="EMBL/GenBank/DDBJ databases">
        <title>Genomic Encyclopedia of Archaeal and Bacterial Type Strains, Phase II (KMG-II): from individual species to whole genera.</title>
        <authorList>
            <person name="Goeker M."/>
        </authorList>
    </citation>
    <scope>NUCLEOTIDE SEQUENCE [LARGE SCALE GENOMIC DNA]</scope>
    <source>
        <strain evidence="7 8">DSM 43850</strain>
    </source>
</reference>
<proteinExistence type="inferred from homology"/>
<feature type="DNA-binding region" description="OmpR/PhoB-type" evidence="5">
    <location>
        <begin position="1"/>
        <end position="95"/>
    </location>
</feature>
<keyword evidence="3 5" id="KW-0238">DNA-binding</keyword>
<dbReference type="PANTHER" id="PTHR35807:SF1">
    <property type="entry name" value="TRANSCRIPTIONAL REGULATOR REDD"/>
    <property type="match status" value="1"/>
</dbReference>
<dbReference type="SUPFAM" id="SSF52540">
    <property type="entry name" value="P-loop containing nucleoside triphosphate hydrolases"/>
    <property type="match status" value="1"/>
</dbReference>
<evidence type="ECO:0000313" key="7">
    <source>
        <dbReference type="EMBL" id="MBA8927290.1"/>
    </source>
</evidence>
<evidence type="ECO:0000256" key="4">
    <source>
        <dbReference type="ARBA" id="ARBA00023163"/>
    </source>
</evidence>
<name>A0ABR6BK69_9PSEU</name>
<dbReference type="SUPFAM" id="SSF46894">
    <property type="entry name" value="C-terminal effector domain of the bipartite response regulators"/>
    <property type="match status" value="1"/>
</dbReference>
<dbReference type="Proteomes" id="UP000517916">
    <property type="component" value="Unassembled WGS sequence"/>
</dbReference>
<evidence type="ECO:0000256" key="2">
    <source>
        <dbReference type="ARBA" id="ARBA00023015"/>
    </source>
</evidence>
<dbReference type="InterPro" id="IPR011990">
    <property type="entry name" value="TPR-like_helical_dom_sf"/>
</dbReference>
<dbReference type="SUPFAM" id="SSF48452">
    <property type="entry name" value="TPR-like"/>
    <property type="match status" value="2"/>
</dbReference>
<dbReference type="PANTHER" id="PTHR35807">
    <property type="entry name" value="TRANSCRIPTIONAL REGULATOR REDD-RELATED"/>
    <property type="match status" value="1"/>
</dbReference>
<dbReference type="PROSITE" id="PS51755">
    <property type="entry name" value="OMPR_PHOB"/>
    <property type="match status" value="1"/>
</dbReference>
<dbReference type="InterPro" id="IPR027417">
    <property type="entry name" value="P-loop_NTPase"/>
</dbReference>
<feature type="domain" description="OmpR/PhoB-type" evidence="6">
    <location>
        <begin position="1"/>
        <end position="95"/>
    </location>
</feature>
<dbReference type="Gene3D" id="1.10.10.10">
    <property type="entry name" value="Winged helix-like DNA-binding domain superfamily/Winged helix DNA-binding domain"/>
    <property type="match status" value="1"/>
</dbReference>
<dbReference type="InterPro" id="IPR051677">
    <property type="entry name" value="AfsR-DnrI-RedD_regulator"/>
</dbReference>
<accession>A0ABR6BK69</accession>
<dbReference type="InterPro" id="IPR005158">
    <property type="entry name" value="BTAD"/>
</dbReference>
<evidence type="ECO:0000313" key="8">
    <source>
        <dbReference type="Proteomes" id="UP000517916"/>
    </source>
</evidence>
<organism evidence="7 8">
    <name type="scientific">Kutzneria viridogrisea</name>
    <dbReference type="NCBI Taxonomy" id="47990"/>
    <lineage>
        <taxon>Bacteria</taxon>
        <taxon>Bacillati</taxon>
        <taxon>Actinomycetota</taxon>
        <taxon>Actinomycetes</taxon>
        <taxon>Pseudonocardiales</taxon>
        <taxon>Pseudonocardiaceae</taxon>
        <taxon>Kutzneria</taxon>
    </lineage>
</organism>
<dbReference type="PRINTS" id="PR00364">
    <property type="entry name" value="DISEASERSIST"/>
</dbReference>
<dbReference type="Pfam" id="PF13424">
    <property type="entry name" value="TPR_12"/>
    <property type="match status" value="1"/>
</dbReference>
<dbReference type="SMART" id="SM00862">
    <property type="entry name" value="Trans_reg_C"/>
    <property type="match status" value="1"/>
</dbReference>
<protein>
    <submittedName>
        <fullName evidence="7">DNA-binding SARP family transcriptional activator/tetratricopeptide (TPR) repeat protein</fullName>
    </submittedName>
</protein>